<feature type="transmembrane region" description="Helical" evidence="4">
    <location>
        <begin position="371"/>
        <end position="393"/>
    </location>
</feature>
<dbReference type="RefSeq" id="WP_123043645.1">
    <property type="nucleotide sequence ID" value="NZ_CP033433.1"/>
</dbReference>
<dbReference type="CDD" id="cd06423">
    <property type="entry name" value="CESA_like"/>
    <property type="match status" value="1"/>
</dbReference>
<dbReference type="EMBL" id="CP033433">
    <property type="protein sequence ID" value="AYQ75564.1"/>
    <property type="molecule type" value="Genomic_DNA"/>
</dbReference>
<evidence type="ECO:0000313" key="8">
    <source>
        <dbReference type="Proteomes" id="UP000269097"/>
    </source>
</evidence>
<dbReference type="PANTHER" id="PTHR43630:SF1">
    <property type="entry name" value="POLY-BETA-1,6-N-ACETYL-D-GLUCOSAMINE SYNTHASE"/>
    <property type="match status" value="1"/>
</dbReference>
<keyword evidence="2" id="KW-0328">Glycosyltransferase</keyword>
<dbReference type="InterPro" id="IPR001173">
    <property type="entry name" value="Glyco_trans_2-like"/>
</dbReference>
<keyword evidence="8" id="KW-1185">Reference proteome</keyword>
<sequence length="453" mass="52161">MIYMAVVLLCYTAFFAISFFHLLRIRHLDESMAYEEMLNLSYTRPVSILVPAYNEEAGIYGSVRSLLGIEYPEFEIIVINDGSKDGTLQTMIEGFRMEPVHRAVRMRLQTEKVRAVYRSALYDNLYLIDKDNGGKADALNAGINYGSYPYFCSLDGDSVLERHSFLKVMKPILESGEEVIASGGSIRIANGCKIESGEVVEVGLSNRPLVVMQVIEYLRAFLLGRIGMSRHNLLLIISGAFGVFNKHWVIEAGGYRRHTVGEDMELIIRLHRLNKDRKLNKQIIYVPDPVCWTEAPESATYLRRQRNRWHRGLLESLLLHKSMLFNPKYGMVGWFSLPYFLFVELLGPIVEALAYVVLVVTLFISEVYWEFTALLLLLALLYGSMFSMGAVLMEEWSLRKYPKVRDLLRLFLYAVTESFWYRPLTVWWRCEGLFQWAVGRRGWGDMKRKGVSS</sequence>
<keyword evidence="4" id="KW-0812">Transmembrane</keyword>
<evidence type="ECO:0000256" key="2">
    <source>
        <dbReference type="ARBA" id="ARBA00022676"/>
    </source>
</evidence>
<dbReference type="AlphaFoldDB" id="A0A3G3K527"/>
<evidence type="ECO:0000256" key="4">
    <source>
        <dbReference type="SAM" id="Phobius"/>
    </source>
</evidence>
<feature type="domain" description="Glycosyltransferase 2-like" evidence="6">
    <location>
        <begin position="225"/>
        <end position="364"/>
    </location>
</feature>
<accession>A0A3G3K527</accession>
<name>A0A3G3K527_9BACL</name>
<evidence type="ECO:0000256" key="3">
    <source>
        <dbReference type="ARBA" id="ARBA00022679"/>
    </source>
</evidence>
<evidence type="ECO:0000256" key="1">
    <source>
        <dbReference type="ARBA" id="ARBA00006739"/>
    </source>
</evidence>
<comment type="similarity">
    <text evidence="1">Belongs to the glycosyltransferase 2 family.</text>
</comment>
<proteinExistence type="inferred from homology"/>
<gene>
    <name evidence="7" type="ORF">EAV92_08865</name>
</gene>
<dbReference type="GO" id="GO:0016757">
    <property type="term" value="F:glycosyltransferase activity"/>
    <property type="evidence" value="ECO:0007669"/>
    <property type="project" value="UniProtKB-KW"/>
</dbReference>
<protein>
    <submittedName>
        <fullName evidence="7">Glycosyltransferase family 2 protein</fullName>
    </submittedName>
</protein>
<organism evidence="7 8">
    <name type="scientific">Cohnella candidum</name>
    <dbReference type="NCBI Taxonomy" id="2674991"/>
    <lineage>
        <taxon>Bacteria</taxon>
        <taxon>Bacillati</taxon>
        <taxon>Bacillota</taxon>
        <taxon>Bacilli</taxon>
        <taxon>Bacillales</taxon>
        <taxon>Paenibacillaceae</taxon>
        <taxon>Cohnella</taxon>
    </lineage>
</organism>
<feature type="domain" description="Glycosyltransferase 2-like" evidence="5">
    <location>
        <begin position="47"/>
        <end position="180"/>
    </location>
</feature>
<dbReference type="InterPro" id="IPR029044">
    <property type="entry name" value="Nucleotide-diphossugar_trans"/>
</dbReference>
<evidence type="ECO:0000313" key="7">
    <source>
        <dbReference type="EMBL" id="AYQ75564.1"/>
    </source>
</evidence>
<keyword evidence="4" id="KW-0472">Membrane</keyword>
<dbReference type="Proteomes" id="UP000269097">
    <property type="component" value="Chromosome"/>
</dbReference>
<dbReference type="SUPFAM" id="SSF53448">
    <property type="entry name" value="Nucleotide-diphospho-sugar transferases"/>
    <property type="match status" value="1"/>
</dbReference>
<reference evidence="7 8" key="1">
    <citation type="submission" date="2018-10" db="EMBL/GenBank/DDBJ databases">
        <title>Genome Sequence of Cohnella sp.</title>
        <authorList>
            <person name="Srinivasan S."/>
            <person name="Kim M.K."/>
        </authorList>
    </citation>
    <scope>NUCLEOTIDE SEQUENCE [LARGE SCALE GENOMIC DNA]</scope>
    <source>
        <strain evidence="7 8">18JY8-7</strain>
    </source>
</reference>
<dbReference type="Pfam" id="PF13632">
    <property type="entry name" value="Glyco_trans_2_3"/>
    <property type="match status" value="1"/>
</dbReference>
<dbReference type="Pfam" id="PF00535">
    <property type="entry name" value="Glycos_transf_2"/>
    <property type="match status" value="1"/>
</dbReference>
<feature type="transmembrane region" description="Helical" evidence="4">
    <location>
        <begin position="6"/>
        <end position="23"/>
    </location>
</feature>
<evidence type="ECO:0000259" key="6">
    <source>
        <dbReference type="Pfam" id="PF13632"/>
    </source>
</evidence>
<dbReference type="Gene3D" id="3.90.550.10">
    <property type="entry name" value="Spore Coat Polysaccharide Biosynthesis Protein SpsA, Chain A"/>
    <property type="match status" value="1"/>
</dbReference>
<keyword evidence="3 7" id="KW-0808">Transferase</keyword>
<evidence type="ECO:0000259" key="5">
    <source>
        <dbReference type="Pfam" id="PF00535"/>
    </source>
</evidence>
<feature type="transmembrane region" description="Helical" evidence="4">
    <location>
        <begin position="339"/>
        <end position="365"/>
    </location>
</feature>
<keyword evidence="4" id="KW-1133">Transmembrane helix</keyword>
<dbReference type="PANTHER" id="PTHR43630">
    <property type="entry name" value="POLY-BETA-1,6-N-ACETYL-D-GLUCOSAMINE SYNTHASE"/>
    <property type="match status" value="1"/>
</dbReference>
<dbReference type="KEGG" id="coh:EAV92_08865"/>